<dbReference type="Proteomes" id="UP000751224">
    <property type="component" value="Unassembled WGS sequence"/>
</dbReference>
<dbReference type="PANTHER" id="PTHR43143">
    <property type="entry name" value="METALLOPHOSPHOESTERASE, CALCINEURIN SUPERFAMILY"/>
    <property type="match status" value="1"/>
</dbReference>
<dbReference type="Pfam" id="PF13385">
    <property type="entry name" value="Laminin_G_3"/>
    <property type="match status" value="2"/>
</dbReference>
<dbReference type="InterPro" id="IPR013320">
    <property type="entry name" value="ConA-like_dom_sf"/>
</dbReference>
<dbReference type="PANTHER" id="PTHR43143:SF1">
    <property type="entry name" value="SERINE_THREONINE-PROTEIN PHOSPHATASE CPPED1"/>
    <property type="match status" value="1"/>
</dbReference>
<dbReference type="GO" id="GO:0016787">
    <property type="term" value="F:hydrolase activity"/>
    <property type="evidence" value="ECO:0007669"/>
    <property type="project" value="InterPro"/>
</dbReference>
<dbReference type="EMBL" id="JAGZCC010000065">
    <property type="protein sequence ID" value="MBS5588955.1"/>
    <property type="molecule type" value="Genomic_DNA"/>
</dbReference>
<proteinExistence type="predicted"/>
<dbReference type="Pfam" id="PF07554">
    <property type="entry name" value="FIVAR"/>
    <property type="match status" value="3"/>
</dbReference>
<evidence type="ECO:0000256" key="1">
    <source>
        <dbReference type="SAM" id="SignalP"/>
    </source>
</evidence>
<dbReference type="InterPro" id="IPR029052">
    <property type="entry name" value="Metallo-depent_PP-like"/>
</dbReference>
<feature type="chain" id="PRO_5039544331" evidence="1">
    <location>
        <begin position="23"/>
        <end position="1124"/>
    </location>
</feature>
<dbReference type="InterPro" id="IPR004843">
    <property type="entry name" value="Calcineurin-like_PHP"/>
</dbReference>
<comment type="caution">
    <text evidence="3">The sequence shown here is derived from an EMBL/GenBank/DDBJ whole genome shotgun (WGS) entry which is preliminary data.</text>
</comment>
<dbReference type="Gene3D" id="1.20.1270.90">
    <property type="entry name" value="AF1782-like"/>
    <property type="match status" value="1"/>
</dbReference>
<evidence type="ECO:0000259" key="2">
    <source>
        <dbReference type="Pfam" id="PF00149"/>
    </source>
</evidence>
<protein>
    <submittedName>
        <fullName evidence="3">FIVAR domain-containing protein</fullName>
    </submittedName>
</protein>
<keyword evidence="1" id="KW-0732">Signal</keyword>
<gene>
    <name evidence="3" type="ORF">KHX14_09145</name>
</gene>
<organism evidence="3 4">
    <name type="scientific">Thomasclavelia spiroformis</name>
    <dbReference type="NCBI Taxonomy" id="29348"/>
    <lineage>
        <taxon>Bacteria</taxon>
        <taxon>Bacillati</taxon>
        <taxon>Bacillota</taxon>
        <taxon>Erysipelotrichia</taxon>
        <taxon>Erysipelotrichales</taxon>
        <taxon>Coprobacillaceae</taxon>
        <taxon>Thomasclavelia</taxon>
    </lineage>
</organism>
<feature type="signal peptide" evidence="1">
    <location>
        <begin position="1"/>
        <end position="22"/>
    </location>
</feature>
<feature type="non-terminal residue" evidence="3">
    <location>
        <position position="1124"/>
    </location>
</feature>
<dbReference type="Gene3D" id="3.60.21.10">
    <property type="match status" value="1"/>
</dbReference>
<dbReference type="Pfam" id="PF00149">
    <property type="entry name" value="Metallophos"/>
    <property type="match status" value="1"/>
</dbReference>
<dbReference type="RefSeq" id="WP_303887898.1">
    <property type="nucleotide sequence ID" value="NZ_JAGZCC010000065.1"/>
</dbReference>
<dbReference type="AlphaFoldDB" id="A0A943I6W3"/>
<dbReference type="SUPFAM" id="SSF56300">
    <property type="entry name" value="Metallo-dependent phosphatases"/>
    <property type="match status" value="1"/>
</dbReference>
<reference evidence="3" key="1">
    <citation type="submission" date="2021-02" db="EMBL/GenBank/DDBJ databases">
        <title>Infant gut strain persistence is associated with maternal origin, phylogeny, and functional potential including surface adhesion and iron acquisition.</title>
        <authorList>
            <person name="Lou Y.C."/>
        </authorList>
    </citation>
    <scope>NUCLEOTIDE SEQUENCE</scope>
    <source>
        <strain evidence="3">L3_108_000G1_dasL3_108_000G1_metabat.metabat.11</strain>
    </source>
</reference>
<evidence type="ECO:0000313" key="3">
    <source>
        <dbReference type="EMBL" id="MBS5588955.1"/>
    </source>
</evidence>
<sequence>MNKKLQKFSLLLLVVIMIFASANVHSYAMDEALLLQVNFDENVQDLSGNENHGKIQGDVEFVDGVKGKAVHITNSNGSTSATAEQYIDFGKDVKFINQDFAISFWYKSDNGVSAGGALISNKDFNSGANKGLNIGDFDTGLRVNFTPESSSRYDVYNFAPIDGIWHYVVVNFDRDGYIETYLDGKASGKTDISNAINKDIDVSNFVVGADGYFKNGLNDAYLDELDVYNRLMDISEINSQYDRTYLQYIVNEADKFYQEASENIKYNQAKLAALKEVINRAKVAIENDDYSNITILVNDINDKVNDAKEGVEGVVAGQVLYLSFDNENTNDDSGRENHGAGVGDLSYENGVIGKAIHIQNENGSTMQTAKQYINFGQPDDLKFKTEDFAISFWYKTVDGGGKEAAIISNKDWSTGGNIGVNIGNFGDSIRVNYTGEDCSRDDIYGLSANDDNWHYIVVNFDRDNQISAYIDGNLEKTVSIKDTYGKTIDATDFVIGADGNKTQGINDAYLDEVRVMKRLFTETEIDNYYLPYRLKMKLAEYTQILNDAKESGYEQEKINEFEKVINEVNEAKDSADSATMRKLIKKLTLAFDRFQITETPIVSFQVLADVHVDGSDDTNKSRQNLIDTLEDISVLDPTSSAIMFPGDITDSGSEAQYKSFYNIIEKYNFTKSIIALGNHDVRWLCSGDNRNEPGANIPTCKYGTSPFKERYLKYNTPYMDGTTDQLYFDTWINNYHFITLNTEKDLKDNAYLSNEQLNWLKEVIKEDAHSDKPIFIQIHQTFANTADHESLDLIGEQEEALKEILKDYPQSIIFTGHVHNGINLAKVYQEEYGYVVDVPAFKYQSYGDLRAQIGYQVNVFENRVEIRPRDYKNDLWLDEYKTDILFDKKVEKEILQTLYDECLKLNEADYTKASWDNFKTAMDEAKAIIDKQDATQEEVDNAVKTLQATKDALVKVVDSDKTALKIAIDLANAITDKDLAYVVPVVVNEFKQARDKANEVYNDVSASQDKVDVAFDRLASIMQKLEFFKGDKTALKAFIDKVSGLEAAKYTEATWVPFNDALKVATSVYEDENAMQEEVNNVYNELVTAFLKLRLIPDKSLLEDLINQANGLNSANYTKATFDG</sequence>
<evidence type="ECO:0000313" key="4">
    <source>
        <dbReference type="Proteomes" id="UP000751224"/>
    </source>
</evidence>
<feature type="domain" description="Calcineurin-like phosphoesterase" evidence="2">
    <location>
        <begin position="606"/>
        <end position="820"/>
    </location>
</feature>
<dbReference type="Gene3D" id="1.20.1270.70">
    <property type="entry name" value="Designed single chain three-helix bundle"/>
    <property type="match status" value="2"/>
</dbReference>
<dbReference type="Gene3D" id="2.60.120.200">
    <property type="match status" value="2"/>
</dbReference>
<name>A0A943I6W3_9FIRM</name>
<dbReference type="SUPFAM" id="SSF49899">
    <property type="entry name" value="Concanavalin A-like lectins/glucanases"/>
    <property type="match status" value="2"/>
</dbReference>
<dbReference type="InterPro" id="IPR051918">
    <property type="entry name" value="STPP_CPPED1"/>
</dbReference>
<accession>A0A943I6W3</accession>